<protein>
    <recommendedName>
        <fullName evidence="3">TIGR04255 family protein</fullName>
    </recommendedName>
</protein>
<comment type="caution">
    <text evidence="1">The sequence shown here is derived from an EMBL/GenBank/DDBJ whole genome shotgun (WGS) entry which is preliminary data.</text>
</comment>
<gene>
    <name evidence="1" type="ORF">GCM10019071_19440</name>
</gene>
<name>A0ABQ1EWH2_SPHSA</name>
<evidence type="ECO:0000313" key="1">
    <source>
        <dbReference type="EMBL" id="GFZ89589.1"/>
    </source>
</evidence>
<sequence length="195" mass="22553">MEFQFNIEAQHADFSTKPTIRLSSEDQADIAVIQQQTLTWSRLAPYLGWDSFIERVRSDAEEVHKIVGPFRLDRIGVRYINRIDVPLNKDGGAPYGEYLAINIDIPESIQSVKNYAWRFEYQVPDSDLLAILQSAIVSPEVPNTGAFILDVDVVASQNIPLRIDEIFIKLEEMRRAKNRFFEMSIRDEARRMFDK</sequence>
<organism evidence="1 2">
    <name type="scientific">Sphingobium fuliginis (strain ATCC 27551)</name>
    <dbReference type="NCBI Taxonomy" id="336203"/>
    <lineage>
        <taxon>Bacteria</taxon>
        <taxon>Pseudomonadati</taxon>
        <taxon>Pseudomonadota</taxon>
        <taxon>Alphaproteobacteria</taxon>
        <taxon>Sphingomonadales</taxon>
        <taxon>Sphingomonadaceae</taxon>
        <taxon>Sphingobium</taxon>
    </lineage>
</organism>
<evidence type="ECO:0000313" key="2">
    <source>
        <dbReference type="Proteomes" id="UP000628109"/>
    </source>
</evidence>
<dbReference type="Proteomes" id="UP000628109">
    <property type="component" value="Unassembled WGS sequence"/>
</dbReference>
<dbReference type="NCBIfam" id="TIGR04255">
    <property type="entry name" value="sporadTIGR04255"/>
    <property type="match status" value="1"/>
</dbReference>
<dbReference type="InterPro" id="IPR026349">
    <property type="entry name" value="CHP04255"/>
</dbReference>
<reference evidence="2" key="1">
    <citation type="journal article" date="2019" name="Int. J. Syst. Evol. Microbiol.">
        <title>The Global Catalogue of Microorganisms (GCM) 10K type strain sequencing project: providing services to taxonomists for standard genome sequencing and annotation.</title>
        <authorList>
            <consortium name="The Broad Institute Genomics Platform"/>
            <consortium name="The Broad Institute Genome Sequencing Center for Infectious Disease"/>
            <person name="Wu L."/>
            <person name="Ma J."/>
        </authorList>
    </citation>
    <scope>NUCLEOTIDE SEQUENCE [LARGE SCALE GENOMIC DNA]</scope>
    <source>
        <strain evidence="2">CCM 7327</strain>
    </source>
</reference>
<dbReference type="EMBL" id="BMDU01000003">
    <property type="protein sequence ID" value="GFZ89589.1"/>
    <property type="molecule type" value="Genomic_DNA"/>
</dbReference>
<accession>A0ABQ1EWH2</accession>
<proteinExistence type="predicted"/>
<keyword evidence="2" id="KW-1185">Reference proteome</keyword>
<evidence type="ECO:0008006" key="3">
    <source>
        <dbReference type="Google" id="ProtNLM"/>
    </source>
</evidence>